<protein>
    <submittedName>
        <fullName evidence="1">Uncharacterized protein</fullName>
    </submittedName>
</protein>
<proteinExistence type="predicted"/>
<dbReference type="Proteomes" id="UP001642360">
    <property type="component" value="Unassembled WGS sequence"/>
</dbReference>
<dbReference type="EMBL" id="CAUOFW020008213">
    <property type="protein sequence ID" value="CAK9182021.1"/>
    <property type="molecule type" value="Genomic_DNA"/>
</dbReference>
<organism evidence="1 2">
    <name type="scientific">Ilex paraguariensis</name>
    <name type="common">yerba mate</name>
    <dbReference type="NCBI Taxonomy" id="185542"/>
    <lineage>
        <taxon>Eukaryota</taxon>
        <taxon>Viridiplantae</taxon>
        <taxon>Streptophyta</taxon>
        <taxon>Embryophyta</taxon>
        <taxon>Tracheophyta</taxon>
        <taxon>Spermatophyta</taxon>
        <taxon>Magnoliopsida</taxon>
        <taxon>eudicotyledons</taxon>
        <taxon>Gunneridae</taxon>
        <taxon>Pentapetalae</taxon>
        <taxon>asterids</taxon>
        <taxon>campanulids</taxon>
        <taxon>Aquifoliales</taxon>
        <taxon>Aquifoliaceae</taxon>
        <taxon>Ilex</taxon>
    </lineage>
</organism>
<evidence type="ECO:0000313" key="2">
    <source>
        <dbReference type="Proteomes" id="UP001642360"/>
    </source>
</evidence>
<evidence type="ECO:0000313" key="1">
    <source>
        <dbReference type="EMBL" id="CAK9182021.1"/>
    </source>
</evidence>
<accession>A0ABC8ULU7</accession>
<gene>
    <name evidence="1" type="ORF">ILEXP_LOCUS52145</name>
</gene>
<reference evidence="1 2" key="1">
    <citation type="submission" date="2024-02" db="EMBL/GenBank/DDBJ databases">
        <authorList>
            <person name="Vignale AGUSTIN F."/>
            <person name="Sosa J E."/>
            <person name="Modenutti C."/>
        </authorList>
    </citation>
    <scope>NUCLEOTIDE SEQUENCE [LARGE SCALE GENOMIC DNA]</scope>
</reference>
<sequence>MAKEQMVELQSQPIGENEASIYEEEICSKVLGHKSGYIRDREHGLKPNRSLYKHHNKSELEIANKMANE</sequence>
<name>A0ABC8ULU7_9AQUA</name>
<dbReference type="AlphaFoldDB" id="A0ABC8ULU7"/>
<comment type="caution">
    <text evidence="1">The sequence shown here is derived from an EMBL/GenBank/DDBJ whole genome shotgun (WGS) entry which is preliminary data.</text>
</comment>
<keyword evidence="2" id="KW-1185">Reference proteome</keyword>